<sequence length="112" mass="12951">MRVRPQPRANSVVTFVALAAYMQRIAAARWSVACETNDWLLRRQWHRESMKKNKICERPSPHQNNAKRIPLDESGRMKNAQKARPINGEEKNVLGDGLKEIEKETRGDQARD</sequence>
<dbReference type="EnsemblMetazoa" id="PPA43796.1">
    <property type="protein sequence ID" value="PPA43796.1"/>
    <property type="gene ID" value="WBGene00282165"/>
</dbReference>
<feature type="chain" id="PRO_5043938120" evidence="2">
    <location>
        <begin position="28"/>
        <end position="112"/>
    </location>
</feature>
<accession>A0A2A6B700</accession>
<dbReference type="AlphaFoldDB" id="A0A2A6B700"/>
<feature type="signal peptide" evidence="2">
    <location>
        <begin position="1"/>
        <end position="27"/>
    </location>
</feature>
<accession>A0A8R1V0P3</accession>
<evidence type="ECO:0000256" key="1">
    <source>
        <dbReference type="SAM" id="MobiDB-lite"/>
    </source>
</evidence>
<protein>
    <submittedName>
        <fullName evidence="3">Uncharacterized protein</fullName>
    </submittedName>
</protein>
<evidence type="ECO:0000313" key="3">
    <source>
        <dbReference type="EnsemblMetazoa" id="PPA43796.1"/>
    </source>
</evidence>
<feature type="compositionally biased region" description="Basic and acidic residues" evidence="1">
    <location>
        <begin position="87"/>
        <end position="112"/>
    </location>
</feature>
<evidence type="ECO:0000313" key="4">
    <source>
        <dbReference type="Proteomes" id="UP000005239"/>
    </source>
</evidence>
<reference evidence="3" key="2">
    <citation type="submission" date="2022-06" db="UniProtKB">
        <authorList>
            <consortium name="EnsemblMetazoa"/>
        </authorList>
    </citation>
    <scope>IDENTIFICATION</scope>
    <source>
        <strain evidence="3">PS312</strain>
    </source>
</reference>
<name>A0A2A6B700_PRIPA</name>
<keyword evidence="2" id="KW-0732">Signal</keyword>
<feature type="region of interest" description="Disordered" evidence="1">
    <location>
        <begin position="53"/>
        <end position="112"/>
    </location>
</feature>
<keyword evidence="4" id="KW-1185">Reference proteome</keyword>
<proteinExistence type="predicted"/>
<evidence type="ECO:0000256" key="2">
    <source>
        <dbReference type="SAM" id="SignalP"/>
    </source>
</evidence>
<organism evidence="3 4">
    <name type="scientific">Pristionchus pacificus</name>
    <name type="common">Parasitic nematode worm</name>
    <dbReference type="NCBI Taxonomy" id="54126"/>
    <lineage>
        <taxon>Eukaryota</taxon>
        <taxon>Metazoa</taxon>
        <taxon>Ecdysozoa</taxon>
        <taxon>Nematoda</taxon>
        <taxon>Chromadorea</taxon>
        <taxon>Rhabditida</taxon>
        <taxon>Rhabditina</taxon>
        <taxon>Diplogasteromorpha</taxon>
        <taxon>Diplogasteroidea</taxon>
        <taxon>Neodiplogasteridae</taxon>
        <taxon>Pristionchus</taxon>
    </lineage>
</organism>
<gene>
    <name evidence="3" type="primary">WBGene00282165</name>
</gene>
<reference evidence="4" key="1">
    <citation type="journal article" date="2008" name="Nat. Genet.">
        <title>The Pristionchus pacificus genome provides a unique perspective on nematode lifestyle and parasitism.</title>
        <authorList>
            <person name="Dieterich C."/>
            <person name="Clifton S.W."/>
            <person name="Schuster L.N."/>
            <person name="Chinwalla A."/>
            <person name="Delehaunty K."/>
            <person name="Dinkelacker I."/>
            <person name="Fulton L."/>
            <person name="Fulton R."/>
            <person name="Godfrey J."/>
            <person name="Minx P."/>
            <person name="Mitreva M."/>
            <person name="Roeseler W."/>
            <person name="Tian H."/>
            <person name="Witte H."/>
            <person name="Yang S.P."/>
            <person name="Wilson R.K."/>
            <person name="Sommer R.J."/>
        </authorList>
    </citation>
    <scope>NUCLEOTIDE SEQUENCE [LARGE SCALE GENOMIC DNA]</scope>
    <source>
        <strain evidence="4">PS312</strain>
    </source>
</reference>
<dbReference type="Proteomes" id="UP000005239">
    <property type="component" value="Unassembled WGS sequence"/>
</dbReference>